<keyword evidence="3" id="KW-1185">Reference proteome</keyword>
<dbReference type="Pfam" id="PF07059">
    <property type="entry name" value="EDR2_C"/>
    <property type="match status" value="1"/>
</dbReference>
<dbReference type="PANTHER" id="PTHR31558:SF16">
    <property type="entry name" value="FAMILY PROTEIN, PUTATIVE (DUF1336)-RELATED"/>
    <property type="match status" value="1"/>
</dbReference>
<evidence type="ECO:0000313" key="6">
    <source>
        <dbReference type="RefSeq" id="XP_020554641.1"/>
    </source>
</evidence>
<evidence type="ECO:0000313" key="3">
    <source>
        <dbReference type="Proteomes" id="UP000504604"/>
    </source>
</evidence>
<dbReference type="PANTHER" id="PTHR31558">
    <property type="entry name" value="CW14 PROTEIN"/>
    <property type="match status" value="1"/>
</dbReference>
<protein>
    <submittedName>
        <fullName evidence="4 5">Uncharacterized protein LOC105177282</fullName>
    </submittedName>
</protein>
<dbReference type="OrthoDB" id="9970435at2759"/>
<reference evidence="4 5" key="1">
    <citation type="submission" date="2025-04" db="UniProtKB">
        <authorList>
            <consortium name="RefSeq"/>
        </authorList>
    </citation>
    <scope>IDENTIFICATION</scope>
</reference>
<gene>
    <name evidence="4 5 6" type="primary">LOC105177282</name>
</gene>
<dbReference type="Proteomes" id="UP000504604">
    <property type="component" value="Linkage group LG15"/>
</dbReference>
<dbReference type="AlphaFoldDB" id="A0A6I9UKT7"/>
<feature type="domain" description="Protein ENHANCED DISEASE RESISTANCE 2 C-terminal" evidence="2">
    <location>
        <begin position="286"/>
        <end position="527"/>
    </location>
</feature>
<dbReference type="InterPro" id="IPR009769">
    <property type="entry name" value="EDR2_C"/>
</dbReference>
<feature type="region of interest" description="Disordered" evidence="1">
    <location>
        <begin position="21"/>
        <end position="44"/>
    </location>
</feature>
<evidence type="ECO:0000259" key="2">
    <source>
        <dbReference type="Pfam" id="PF07059"/>
    </source>
</evidence>
<dbReference type="RefSeq" id="XP_020554641.1">
    <property type="nucleotide sequence ID" value="XM_020698982.1"/>
</dbReference>
<name>A0A6I9UKT7_SESIN</name>
<proteinExistence type="predicted"/>
<feature type="compositionally biased region" description="Basic residues" evidence="1">
    <location>
        <begin position="21"/>
        <end position="32"/>
    </location>
</feature>
<evidence type="ECO:0000313" key="5">
    <source>
        <dbReference type="RefSeq" id="XP_011098672.1"/>
    </source>
</evidence>
<dbReference type="Gramene" id="SIN_1008038.t">
    <property type="protein sequence ID" value="SIN_1008038.t"/>
    <property type="gene ID" value="SIN_1008038"/>
</dbReference>
<sequence>MGGCVSTPALPHKPLKIVKARRRRRGRSKKHLPSSATDGIRIRNNDAGARVSDLSVGELLQSTTTSRRSEVSNSTFHPSQLQWHHGQIDANGICNDEAWFDTLSILDSDSDEEFSSVHGDSYPNVANGQVLQYETPPQILDSKCSFKDYYEKNRKIDNGLVMSEELGTKRKKNLDRSYVSFNGVKDDRNDHEEKASEKLFKSVLPRLVPSVSFNDKINSAVSAGTQSQRKKSTVIRLSFKRKSVDGEETNECCEHLLGASTKYIYRPRAGLMIPCCTEEKPTSGTWSEIQPSTFKLRGENYFKDKKKCPAPNVSPYTPIGVDLFASKRKINHIAQRLELPSVKADGKVPPLLIVNIQLPTYPPPIFLGDTDGEGLSLVLYFRLSDSFEKDISPQFQESIKRLVEDDVEKIKGFAKDSTAPFRERLKIMVGMVNPEDFVSGSTERKLLNAYNEKPVLSRPQHEFYQGPNYFEIDLDIHRFSYIARKGLEAFRERLATGILDLGLTIQAQKPEDLPEKVLCCVRLNKIDFVNHGQIPNIVRIDDE</sequence>
<dbReference type="KEGG" id="sind:105177282"/>
<accession>A0A6I9UKT7</accession>
<dbReference type="RefSeq" id="XP_011098672.1">
    <property type="nucleotide sequence ID" value="XM_011100370.2"/>
</dbReference>
<evidence type="ECO:0000313" key="4">
    <source>
        <dbReference type="RefSeq" id="XP_011098671.1"/>
    </source>
</evidence>
<organism evidence="3 4">
    <name type="scientific">Sesamum indicum</name>
    <name type="common">Oriental sesame</name>
    <name type="synonym">Sesamum orientale</name>
    <dbReference type="NCBI Taxonomy" id="4182"/>
    <lineage>
        <taxon>Eukaryota</taxon>
        <taxon>Viridiplantae</taxon>
        <taxon>Streptophyta</taxon>
        <taxon>Embryophyta</taxon>
        <taxon>Tracheophyta</taxon>
        <taxon>Spermatophyta</taxon>
        <taxon>Magnoliopsida</taxon>
        <taxon>eudicotyledons</taxon>
        <taxon>Gunneridae</taxon>
        <taxon>Pentapetalae</taxon>
        <taxon>asterids</taxon>
        <taxon>lamiids</taxon>
        <taxon>Lamiales</taxon>
        <taxon>Pedaliaceae</taxon>
        <taxon>Sesamum</taxon>
    </lineage>
</organism>
<evidence type="ECO:0000256" key="1">
    <source>
        <dbReference type="SAM" id="MobiDB-lite"/>
    </source>
</evidence>
<dbReference type="GeneID" id="105177282"/>
<dbReference type="RefSeq" id="XP_011098671.1">
    <property type="nucleotide sequence ID" value="XM_011100369.2"/>
</dbReference>